<evidence type="ECO:0000313" key="2">
    <source>
        <dbReference type="Proteomes" id="UP000037035"/>
    </source>
</evidence>
<comment type="caution">
    <text evidence="1">The sequence shown here is derived from an EMBL/GenBank/DDBJ whole genome shotgun (WGS) entry which is preliminary data.</text>
</comment>
<gene>
    <name evidence="1" type="ORF">VP01_9980g1</name>
</gene>
<keyword evidence="2" id="KW-1185">Reference proteome</keyword>
<organism evidence="1 2">
    <name type="scientific">Puccinia sorghi</name>
    <dbReference type="NCBI Taxonomy" id="27349"/>
    <lineage>
        <taxon>Eukaryota</taxon>
        <taxon>Fungi</taxon>
        <taxon>Dikarya</taxon>
        <taxon>Basidiomycota</taxon>
        <taxon>Pucciniomycotina</taxon>
        <taxon>Pucciniomycetes</taxon>
        <taxon>Pucciniales</taxon>
        <taxon>Pucciniaceae</taxon>
        <taxon>Puccinia</taxon>
    </lineage>
</organism>
<dbReference type="AlphaFoldDB" id="A0A0L6U5Q8"/>
<reference evidence="1 2" key="1">
    <citation type="submission" date="2015-08" db="EMBL/GenBank/DDBJ databases">
        <title>Next Generation Sequencing and Analysis of the Genome of Puccinia sorghi L Schw, the Causal Agent of Maize Common Rust.</title>
        <authorList>
            <person name="Rochi L."/>
            <person name="Burguener G."/>
            <person name="Darino M."/>
            <person name="Turjanski A."/>
            <person name="Kreff E."/>
            <person name="Dieguez M.J."/>
            <person name="Sacco F."/>
        </authorList>
    </citation>
    <scope>NUCLEOTIDE SEQUENCE [LARGE SCALE GENOMIC DNA]</scope>
    <source>
        <strain evidence="1 2">RO10H11247</strain>
    </source>
</reference>
<dbReference type="Proteomes" id="UP000037035">
    <property type="component" value="Unassembled WGS sequence"/>
</dbReference>
<dbReference type="EMBL" id="LAVV01015692">
    <property type="protein sequence ID" value="KNZ43687.1"/>
    <property type="molecule type" value="Genomic_DNA"/>
</dbReference>
<proteinExistence type="predicted"/>
<dbReference type="VEuPathDB" id="FungiDB:VP01_9980g1"/>
<accession>A0A0L6U5Q8</accession>
<evidence type="ECO:0000313" key="1">
    <source>
        <dbReference type="EMBL" id="KNZ43687.1"/>
    </source>
</evidence>
<protein>
    <submittedName>
        <fullName evidence="1">Uncharacterized protein</fullName>
    </submittedName>
</protein>
<sequence length="63" mass="7195">MDQFLNLCHIDPNDIHTCIILSKQGIRHWLFFLQSSEEELGGYGLMPGACRSLMQGIRMLNTT</sequence>
<name>A0A0L6U5Q8_9BASI</name>